<keyword evidence="2" id="KW-1185">Reference proteome</keyword>
<organism evidence="1 2">
    <name type="scientific">Sporomusa ovata</name>
    <dbReference type="NCBI Taxonomy" id="2378"/>
    <lineage>
        <taxon>Bacteria</taxon>
        <taxon>Bacillati</taxon>
        <taxon>Bacillota</taxon>
        <taxon>Negativicutes</taxon>
        <taxon>Selenomonadales</taxon>
        <taxon>Sporomusaceae</taxon>
        <taxon>Sporomusa</taxon>
    </lineage>
</organism>
<dbReference type="GO" id="GO:0043565">
    <property type="term" value="F:sequence-specific DNA binding"/>
    <property type="evidence" value="ECO:0007669"/>
    <property type="project" value="InterPro"/>
</dbReference>
<name>A0A0U1KSM7_9FIRM</name>
<dbReference type="SUPFAM" id="SSF48295">
    <property type="entry name" value="TrpR-like"/>
    <property type="match status" value="1"/>
</dbReference>
<dbReference type="Gene3D" id="1.10.1750.10">
    <property type="match status" value="1"/>
</dbReference>
<sequence length="109" mass="11938">MNELEESPVTLDDTGVMNGNFHSGLIAEDDSIPIEMMLEKIAKEAGVAVEDMLGGSKVRAVVMARRRFIYQALKSGLITGAELARQLNVSQSQITRGFKAYNKDTTVFT</sequence>
<evidence type="ECO:0000313" key="1">
    <source>
        <dbReference type="EMBL" id="CQR70430.1"/>
    </source>
</evidence>
<protein>
    <submittedName>
        <fullName evidence="1">Uncharacterized protein</fullName>
    </submittedName>
</protein>
<dbReference type="EMBL" id="CTRP01000003">
    <property type="protein sequence ID" value="CQR70430.1"/>
    <property type="molecule type" value="Genomic_DNA"/>
</dbReference>
<dbReference type="AlphaFoldDB" id="A0A0U1KSM7"/>
<reference evidence="2" key="1">
    <citation type="submission" date="2015-03" db="EMBL/GenBank/DDBJ databases">
        <authorList>
            <person name="Nijsse Bart"/>
        </authorList>
    </citation>
    <scope>NUCLEOTIDE SEQUENCE [LARGE SCALE GENOMIC DNA]</scope>
</reference>
<dbReference type="InterPro" id="IPR010921">
    <property type="entry name" value="Trp_repressor/repl_initiator"/>
</dbReference>
<evidence type="ECO:0000313" key="2">
    <source>
        <dbReference type="Proteomes" id="UP000049855"/>
    </source>
</evidence>
<accession>A0A0U1KSM7</accession>
<proteinExistence type="predicted"/>
<gene>
    <name evidence="1" type="ORF">SpAn4DRAFT_1399</name>
</gene>
<dbReference type="Proteomes" id="UP000049855">
    <property type="component" value="Unassembled WGS sequence"/>
</dbReference>